<dbReference type="SUPFAM" id="SSF52540">
    <property type="entry name" value="P-loop containing nucleoside triphosphate hydrolases"/>
    <property type="match status" value="1"/>
</dbReference>
<reference evidence="3" key="1">
    <citation type="journal article" date="2019" name="bioRxiv">
        <title>The Genome of the Zebra Mussel, Dreissena polymorpha: A Resource for Invasive Species Research.</title>
        <authorList>
            <person name="McCartney M.A."/>
            <person name="Auch B."/>
            <person name="Kono T."/>
            <person name="Mallez S."/>
            <person name="Zhang Y."/>
            <person name="Obille A."/>
            <person name="Becker A."/>
            <person name="Abrahante J.E."/>
            <person name="Garbe J."/>
            <person name="Badalamenti J.P."/>
            <person name="Herman A."/>
            <person name="Mangelson H."/>
            <person name="Liachko I."/>
            <person name="Sullivan S."/>
            <person name="Sone E.D."/>
            <person name="Koren S."/>
            <person name="Silverstein K.A.T."/>
            <person name="Beckman K.B."/>
            <person name="Gohl D.M."/>
        </authorList>
    </citation>
    <scope>NUCLEOTIDE SEQUENCE</scope>
    <source>
        <strain evidence="3">Duluth1</strain>
        <tissue evidence="3">Whole animal</tissue>
    </source>
</reference>
<keyword evidence="1" id="KW-0547">Nucleotide-binding</keyword>
<proteinExistence type="predicted"/>
<evidence type="ECO:0000313" key="4">
    <source>
        <dbReference type="Proteomes" id="UP000828390"/>
    </source>
</evidence>
<dbReference type="Gene3D" id="3.40.50.300">
    <property type="entry name" value="P-loop containing nucleotide triphosphate hydrolases"/>
    <property type="match status" value="1"/>
</dbReference>
<dbReference type="InterPro" id="IPR027417">
    <property type="entry name" value="P-loop_NTPase"/>
</dbReference>
<dbReference type="PANTHER" id="PTHR24070">
    <property type="entry name" value="RAS, DI-RAS, AND RHEB FAMILY MEMBERS OF SMALL GTPASE SUPERFAMILY"/>
    <property type="match status" value="1"/>
</dbReference>
<keyword evidence="2" id="KW-0342">GTP-binding</keyword>
<dbReference type="Pfam" id="PF00071">
    <property type="entry name" value="Ras"/>
    <property type="match status" value="1"/>
</dbReference>
<dbReference type="InterPro" id="IPR020849">
    <property type="entry name" value="Small_GTPase_Ras-type"/>
</dbReference>
<sequence length="177" mass="20101">MSPDLNVDLIDTDETALPALTKMNIRRADMFVLVYDFNSFEYIRWIREAIVDMRTADVPITVVGNKIDILARKVHSVIAECFITIEWGHPRVEFAAKYGNDALTAVFEELLLHSALEIESLLTGVSAFSQTTSSRQMALSSFPNEVQRSTSPHFKPQKKKRMSAFPLWGILKKILKK</sequence>
<dbReference type="InterPro" id="IPR001806">
    <property type="entry name" value="Small_GTPase"/>
</dbReference>
<dbReference type="EMBL" id="JAIWYP010000001">
    <property type="protein sequence ID" value="KAH3880261.1"/>
    <property type="molecule type" value="Genomic_DNA"/>
</dbReference>
<protein>
    <submittedName>
        <fullName evidence="3">Uncharacterized protein</fullName>
    </submittedName>
</protein>
<accession>A0A9D4RSS0</accession>
<comment type="caution">
    <text evidence="3">The sequence shown here is derived from an EMBL/GenBank/DDBJ whole genome shotgun (WGS) entry which is preliminary data.</text>
</comment>
<gene>
    <name evidence="3" type="ORF">DPMN_004171</name>
</gene>
<keyword evidence="4" id="KW-1185">Reference proteome</keyword>
<name>A0A9D4RSS0_DREPO</name>
<evidence type="ECO:0000313" key="3">
    <source>
        <dbReference type="EMBL" id="KAH3880261.1"/>
    </source>
</evidence>
<dbReference type="GO" id="GO:0003924">
    <property type="term" value="F:GTPase activity"/>
    <property type="evidence" value="ECO:0007669"/>
    <property type="project" value="InterPro"/>
</dbReference>
<dbReference type="Proteomes" id="UP000828390">
    <property type="component" value="Unassembled WGS sequence"/>
</dbReference>
<dbReference type="GO" id="GO:0016020">
    <property type="term" value="C:membrane"/>
    <property type="evidence" value="ECO:0007669"/>
    <property type="project" value="InterPro"/>
</dbReference>
<evidence type="ECO:0000256" key="2">
    <source>
        <dbReference type="ARBA" id="ARBA00023134"/>
    </source>
</evidence>
<reference evidence="3" key="2">
    <citation type="submission" date="2020-11" db="EMBL/GenBank/DDBJ databases">
        <authorList>
            <person name="McCartney M.A."/>
            <person name="Auch B."/>
            <person name="Kono T."/>
            <person name="Mallez S."/>
            <person name="Becker A."/>
            <person name="Gohl D.M."/>
            <person name="Silverstein K.A.T."/>
            <person name="Koren S."/>
            <person name="Bechman K.B."/>
            <person name="Herman A."/>
            <person name="Abrahante J.E."/>
            <person name="Garbe J."/>
        </authorList>
    </citation>
    <scope>NUCLEOTIDE SEQUENCE</scope>
    <source>
        <strain evidence="3">Duluth1</strain>
        <tissue evidence="3">Whole animal</tissue>
    </source>
</reference>
<evidence type="ECO:0000256" key="1">
    <source>
        <dbReference type="ARBA" id="ARBA00022741"/>
    </source>
</evidence>
<dbReference type="AlphaFoldDB" id="A0A9D4RSS0"/>
<organism evidence="3 4">
    <name type="scientific">Dreissena polymorpha</name>
    <name type="common">Zebra mussel</name>
    <name type="synonym">Mytilus polymorpha</name>
    <dbReference type="NCBI Taxonomy" id="45954"/>
    <lineage>
        <taxon>Eukaryota</taxon>
        <taxon>Metazoa</taxon>
        <taxon>Spiralia</taxon>
        <taxon>Lophotrochozoa</taxon>
        <taxon>Mollusca</taxon>
        <taxon>Bivalvia</taxon>
        <taxon>Autobranchia</taxon>
        <taxon>Heteroconchia</taxon>
        <taxon>Euheterodonta</taxon>
        <taxon>Imparidentia</taxon>
        <taxon>Neoheterodontei</taxon>
        <taxon>Myida</taxon>
        <taxon>Dreissenoidea</taxon>
        <taxon>Dreissenidae</taxon>
        <taxon>Dreissena</taxon>
    </lineage>
</organism>
<dbReference type="GO" id="GO:0005525">
    <property type="term" value="F:GTP binding"/>
    <property type="evidence" value="ECO:0007669"/>
    <property type="project" value="UniProtKB-KW"/>
</dbReference>
<dbReference type="GO" id="GO:0007165">
    <property type="term" value="P:signal transduction"/>
    <property type="evidence" value="ECO:0007669"/>
    <property type="project" value="InterPro"/>
</dbReference>